<proteinExistence type="inferred from homology"/>
<keyword evidence="10" id="KW-0472">Membrane</keyword>
<dbReference type="PROSITE" id="PS00086">
    <property type="entry name" value="CYTOCHROME_P450"/>
    <property type="match status" value="1"/>
</dbReference>
<keyword evidence="6" id="KW-1133">Transmembrane helix</keyword>
<organism evidence="13 14">
    <name type="scientific">Canna indica</name>
    <name type="common">Indian-shot</name>
    <dbReference type="NCBI Taxonomy" id="4628"/>
    <lineage>
        <taxon>Eukaryota</taxon>
        <taxon>Viridiplantae</taxon>
        <taxon>Streptophyta</taxon>
        <taxon>Embryophyta</taxon>
        <taxon>Tracheophyta</taxon>
        <taxon>Spermatophyta</taxon>
        <taxon>Magnoliopsida</taxon>
        <taxon>Liliopsida</taxon>
        <taxon>Zingiberales</taxon>
        <taxon>Cannaceae</taxon>
        <taxon>Canna</taxon>
    </lineage>
</organism>
<dbReference type="InterPro" id="IPR050665">
    <property type="entry name" value="Cytochrome_P450_Monooxygen"/>
</dbReference>
<gene>
    <name evidence="13" type="ORF">Cni_G00219</name>
</gene>
<dbReference type="Proteomes" id="UP001327560">
    <property type="component" value="Chromosome 1"/>
</dbReference>
<dbReference type="CDD" id="cd20642">
    <property type="entry name" value="CYP72"/>
    <property type="match status" value="1"/>
</dbReference>
<comment type="similarity">
    <text evidence="2 12">Belongs to the cytochrome P450 family.</text>
</comment>
<keyword evidence="9 12" id="KW-0503">Monooxygenase</keyword>
<comment type="subcellular location">
    <subcellularLocation>
        <location evidence="1">Membrane</location>
        <topology evidence="1">Single-pass membrane protein</topology>
    </subcellularLocation>
</comment>
<dbReference type="Gene3D" id="1.10.630.10">
    <property type="entry name" value="Cytochrome P450"/>
    <property type="match status" value="1"/>
</dbReference>
<evidence type="ECO:0000256" key="3">
    <source>
        <dbReference type="ARBA" id="ARBA00022617"/>
    </source>
</evidence>
<dbReference type="GO" id="GO:0004497">
    <property type="term" value="F:monooxygenase activity"/>
    <property type="evidence" value="ECO:0007669"/>
    <property type="project" value="UniProtKB-KW"/>
</dbReference>
<keyword evidence="8 11" id="KW-0408">Iron</keyword>
<evidence type="ECO:0000313" key="14">
    <source>
        <dbReference type="Proteomes" id="UP001327560"/>
    </source>
</evidence>
<dbReference type="FunFam" id="1.10.630.10:FF:000029">
    <property type="entry name" value="Cytochrome P450 734A1"/>
    <property type="match status" value="1"/>
</dbReference>
<keyword evidence="7 12" id="KW-0560">Oxidoreductase</keyword>
<dbReference type="InterPro" id="IPR017972">
    <property type="entry name" value="Cyt_P450_CS"/>
</dbReference>
<evidence type="ECO:0000256" key="4">
    <source>
        <dbReference type="ARBA" id="ARBA00022692"/>
    </source>
</evidence>
<dbReference type="GO" id="GO:0016705">
    <property type="term" value="F:oxidoreductase activity, acting on paired donors, with incorporation or reduction of molecular oxygen"/>
    <property type="evidence" value="ECO:0007669"/>
    <property type="project" value="InterPro"/>
</dbReference>
<evidence type="ECO:0000256" key="12">
    <source>
        <dbReference type="RuleBase" id="RU000461"/>
    </source>
</evidence>
<evidence type="ECO:0000256" key="2">
    <source>
        <dbReference type="ARBA" id="ARBA00010617"/>
    </source>
</evidence>
<dbReference type="GO" id="GO:0008202">
    <property type="term" value="P:steroid metabolic process"/>
    <property type="evidence" value="ECO:0007669"/>
    <property type="project" value="UniProtKB-ARBA"/>
</dbReference>
<dbReference type="GO" id="GO:0005506">
    <property type="term" value="F:iron ion binding"/>
    <property type="evidence" value="ECO:0007669"/>
    <property type="project" value="InterPro"/>
</dbReference>
<evidence type="ECO:0000313" key="13">
    <source>
        <dbReference type="EMBL" id="WOK91528.1"/>
    </source>
</evidence>
<dbReference type="AlphaFoldDB" id="A0AAQ3JM03"/>
<dbReference type="EMBL" id="CP136890">
    <property type="protein sequence ID" value="WOK91528.1"/>
    <property type="molecule type" value="Genomic_DNA"/>
</dbReference>
<evidence type="ECO:0000256" key="1">
    <source>
        <dbReference type="ARBA" id="ARBA00004167"/>
    </source>
</evidence>
<evidence type="ECO:0000256" key="9">
    <source>
        <dbReference type="ARBA" id="ARBA00023033"/>
    </source>
</evidence>
<dbReference type="InterPro" id="IPR001128">
    <property type="entry name" value="Cyt_P450"/>
</dbReference>
<name>A0AAQ3JM03_9LILI</name>
<dbReference type="InterPro" id="IPR036396">
    <property type="entry name" value="Cyt_P450_sf"/>
</dbReference>
<keyword evidence="3 11" id="KW-0349">Heme</keyword>
<feature type="binding site" description="axial binding residue" evidence="11">
    <location>
        <position position="466"/>
    </location>
    <ligand>
        <name>heme</name>
        <dbReference type="ChEBI" id="CHEBI:30413"/>
    </ligand>
    <ligandPart>
        <name>Fe</name>
        <dbReference type="ChEBI" id="CHEBI:18248"/>
    </ligandPart>
</feature>
<dbReference type="InterPro" id="IPR002401">
    <property type="entry name" value="Cyt_P450_E_grp-I"/>
</dbReference>
<evidence type="ECO:0000256" key="6">
    <source>
        <dbReference type="ARBA" id="ARBA00022989"/>
    </source>
</evidence>
<keyword evidence="4" id="KW-0812">Transmembrane</keyword>
<protein>
    <submittedName>
        <fullName evidence="13">Cytochrome P450</fullName>
    </submittedName>
</protein>
<dbReference type="PRINTS" id="PR00385">
    <property type="entry name" value="P450"/>
</dbReference>
<reference evidence="13 14" key="1">
    <citation type="submission" date="2023-10" db="EMBL/GenBank/DDBJ databases">
        <title>Chromosome-scale genome assembly provides insights into flower coloration mechanisms of Canna indica.</title>
        <authorList>
            <person name="Li C."/>
        </authorList>
    </citation>
    <scope>NUCLEOTIDE SEQUENCE [LARGE SCALE GENOMIC DNA]</scope>
    <source>
        <tissue evidence="13">Flower</tissue>
    </source>
</reference>
<comment type="cofactor">
    <cofactor evidence="11">
        <name>heme</name>
        <dbReference type="ChEBI" id="CHEBI:30413"/>
    </cofactor>
</comment>
<keyword evidence="14" id="KW-1185">Reference proteome</keyword>
<sequence length="518" mass="59187">MLWSFACGVSAVVLLLLLWAAARVLIWAWWTPRRLERALRQQGLDGTTYRFLHGDLQDNALLIKEARSKPMPLSHDIAPRVVPLFVHGMHKYGKLYFTWSGPVPRVIFTDPVLVREVLSNKFGHFSKPKIPPLARLLMTGLINHEGEKWAKHRRIVNPAFHMEKLKLMLPAFAACCSYLVERWENSMSTEGCWELDVWPEFLNFSGDVISRTAFGSSYEEGKRIFQLINEEAQLFSQAAQRLYIPGYRFLPTSINNRRKAVNREVRALLKGIIEKRVNSLRRGEASNDDLLGLLMKSNAKEYQEHGNKNDSGMSMDDMIGECKLFYFAGHETTTVLLTWTMIVLSMHPSWQEQAREEVLRVFGKNTPDFDGLAHLKIVTMILYEVLRLYPPAVSIPRQTYKTIKLGNVTYPPGVLIAMPIILTHRDKKFWGEDADEFRPERFAQGVSKASKDQVAFFPFGGGPRTCLGMNFALLEAKMGLSMILQSFSFELSPSYIHAPQILLTLQPQHGAQLRLHRL</sequence>
<dbReference type="PRINTS" id="PR00463">
    <property type="entry name" value="EP450I"/>
</dbReference>
<evidence type="ECO:0000256" key="10">
    <source>
        <dbReference type="ARBA" id="ARBA00023136"/>
    </source>
</evidence>
<dbReference type="GO" id="GO:0016020">
    <property type="term" value="C:membrane"/>
    <property type="evidence" value="ECO:0007669"/>
    <property type="project" value="UniProtKB-SubCell"/>
</dbReference>
<accession>A0AAQ3JM03</accession>
<dbReference type="GO" id="GO:0020037">
    <property type="term" value="F:heme binding"/>
    <property type="evidence" value="ECO:0007669"/>
    <property type="project" value="InterPro"/>
</dbReference>
<dbReference type="PANTHER" id="PTHR24282:SF255">
    <property type="entry name" value="CYTOCHROME P450 72A11-RELATED"/>
    <property type="match status" value="1"/>
</dbReference>
<evidence type="ECO:0000256" key="7">
    <source>
        <dbReference type="ARBA" id="ARBA00023002"/>
    </source>
</evidence>
<evidence type="ECO:0000256" key="5">
    <source>
        <dbReference type="ARBA" id="ARBA00022723"/>
    </source>
</evidence>
<dbReference type="PANTHER" id="PTHR24282">
    <property type="entry name" value="CYTOCHROME P450 FAMILY MEMBER"/>
    <property type="match status" value="1"/>
</dbReference>
<evidence type="ECO:0000256" key="8">
    <source>
        <dbReference type="ARBA" id="ARBA00023004"/>
    </source>
</evidence>
<keyword evidence="5 11" id="KW-0479">Metal-binding</keyword>
<evidence type="ECO:0000256" key="11">
    <source>
        <dbReference type="PIRSR" id="PIRSR602401-1"/>
    </source>
</evidence>
<dbReference type="SUPFAM" id="SSF48264">
    <property type="entry name" value="Cytochrome P450"/>
    <property type="match status" value="1"/>
</dbReference>
<dbReference type="Pfam" id="PF00067">
    <property type="entry name" value="p450"/>
    <property type="match status" value="1"/>
</dbReference>